<comment type="caution">
    <text evidence="2">The sequence shown here is derived from an EMBL/GenBank/DDBJ whole genome shotgun (WGS) entry which is preliminary data.</text>
</comment>
<feature type="chain" id="PRO_5024464035" evidence="1">
    <location>
        <begin position="32"/>
        <end position="155"/>
    </location>
</feature>
<keyword evidence="3" id="KW-1185">Reference proteome</keyword>
<dbReference type="Proteomes" id="UP000331127">
    <property type="component" value="Unassembled WGS sequence"/>
</dbReference>
<dbReference type="AlphaFoldDB" id="A0A5M3WST1"/>
<gene>
    <name evidence="2" type="ORF">Amac_047560</name>
</gene>
<keyword evidence="1" id="KW-0732">Signal</keyword>
<feature type="signal peptide" evidence="1">
    <location>
        <begin position="1"/>
        <end position="31"/>
    </location>
</feature>
<accession>A0A5M3WST1</accession>
<dbReference type="EMBL" id="BLAE01000027">
    <property type="protein sequence ID" value="GES11159.1"/>
    <property type="molecule type" value="Genomic_DNA"/>
</dbReference>
<evidence type="ECO:0000313" key="2">
    <source>
        <dbReference type="EMBL" id="GES11159.1"/>
    </source>
</evidence>
<reference evidence="2 3" key="1">
    <citation type="submission" date="2019-10" db="EMBL/GenBank/DDBJ databases">
        <title>Whole genome shotgun sequence of Acrocarpospora macrocephala NBRC 16266.</title>
        <authorList>
            <person name="Ichikawa N."/>
            <person name="Kimura A."/>
            <person name="Kitahashi Y."/>
            <person name="Komaki H."/>
            <person name="Oguchi A."/>
        </authorList>
    </citation>
    <scope>NUCLEOTIDE SEQUENCE [LARGE SCALE GENOMIC DNA]</scope>
    <source>
        <strain evidence="2 3">NBRC 16266</strain>
    </source>
</reference>
<organism evidence="2 3">
    <name type="scientific">Acrocarpospora macrocephala</name>
    <dbReference type="NCBI Taxonomy" id="150177"/>
    <lineage>
        <taxon>Bacteria</taxon>
        <taxon>Bacillati</taxon>
        <taxon>Actinomycetota</taxon>
        <taxon>Actinomycetes</taxon>
        <taxon>Streptosporangiales</taxon>
        <taxon>Streptosporangiaceae</taxon>
        <taxon>Acrocarpospora</taxon>
    </lineage>
</organism>
<protein>
    <submittedName>
        <fullName evidence="2">Uncharacterized protein</fullName>
    </submittedName>
</protein>
<evidence type="ECO:0000313" key="3">
    <source>
        <dbReference type="Proteomes" id="UP000331127"/>
    </source>
</evidence>
<evidence type="ECO:0000256" key="1">
    <source>
        <dbReference type="SAM" id="SignalP"/>
    </source>
</evidence>
<dbReference type="RefSeq" id="WP_155356544.1">
    <property type="nucleotide sequence ID" value="NZ_BAAAHL010000018.1"/>
</dbReference>
<sequence length="155" mass="16814">MNKKSRLTRLVAVLTAASVMVCGLAVTPARAATPIDIRDGRLTIQEILQINGMDDSTPKSAEFASAGRESMTEEEFYALIEKGQFDKFENWVIVDYPAPETTINDVAQRQFPGGYGDEHLIVFSIDLGGWTITVSCVNWGGTPPTIVCSSSGRPS</sequence>
<proteinExistence type="predicted"/>
<name>A0A5M3WST1_9ACTN</name>